<accession>A0ABN8XBF6</accession>
<evidence type="ECO:0000313" key="2">
    <source>
        <dbReference type="Proteomes" id="UP001161497"/>
    </source>
</evidence>
<gene>
    <name evidence="1" type="ORF">MFUM_0208</name>
</gene>
<evidence type="ECO:0000313" key="1">
    <source>
        <dbReference type="EMBL" id="CAI9084611.1"/>
    </source>
</evidence>
<dbReference type="Proteomes" id="UP001161497">
    <property type="component" value="Chromosome"/>
</dbReference>
<keyword evidence="2" id="KW-1185">Reference proteome</keyword>
<name>A0ABN8XBF6_9BACT</name>
<proteinExistence type="predicted"/>
<dbReference type="EMBL" id="OX458932">
    <property type="protein sequence ID" value="CAI9084611.1"/>
    <property type="molecule type" value="Genomic_DNA"/>
</dbReference>
<reference evidence="1" key="1">
    <citation type="submission" date="2023-03" db="EMBL/GenBank/DDBJ databases">
        <authorList>
            <person name="Cremers G."/>
            <person name="Picone N."/>
        </authorList>
    </citation>
    <scope>NUCLEOTIDE SEQUENCE</scope>
    <source>
        <strain evidence="1">Sample_alias</strain>
    </source>
</reference>
<sequence>MLATAGKSMRKAERPHCPLQLDKNEEMIGLLSMIQSSDDHEGLGSFCLARKLTFCVKD</sequence>
<organism evidence="1 2">
    <name type="scientific">Candidatus Methylacidiphilum fumarolicum</name>
    <dbReference type="NCBI Taxonomy" id="591154"/>
    <lineage>
        <taxon>Bacteria</taxon>
        <taxon>Pseudomonadati</taxon>
        <taxon>Verrucomicrobiota</taxon>
        <taxon>Methylacidiphilae</taxon>
        <taxon>Methylacidiphilales</taxon>
        <taxon>Methylacidiphilaceae</taxon>
        <taxon>Methylacidiphilum (ex Ratnadevi et al. 2023)</taxon>
    </lineage>
</organism>
<protein>
    <submittedName>
        <fullName evidence="1">Uncharacterized protein</fullName>
    </submittedName>
</protein>